<dbReference type="Gene3D" id="3.90.550.10">
    <property type="entry name" value="Spore Coat Polysaccharide Biosynthesis Protein SpsA, Chain A"/>
    <property type="match status" value="1"/>
</dbReference>
<sequence length="373" mass="42146">MIAISLCLIVKDEEDVIARCLDSVKKAVDEIVIVDTGSTDATKDIAATYTDKIYDFEWIDDFAAARNYAFSKATSAYILWLDADDVLLEPDLKKLLELKSTLSSDVDTVSMDYHLAKDEYGTVTSALRRNRLVKRERGFRWIGAVHEYLEVYGASYASDIAVTHASLRHDSDRNLRIYEQRLARGESFSARDRFYYANELSDHARHEQAIMSYSRFLLSGEGWVEDNIAACGKIADCYSALGADDLALEYALRSFKYGSPRPDFCCRIGYWHLQKGSYAIAAYWYEAALNAPKQEQSWSLHNNACATWLPHLQLCVCYDKLGDLARAFVHNERARAYRPADAAVLHNKAYLEEVLKAKASALEENAYPVDASV</sequence>
<dbReference type="PANTHER" id="PTHR43630:SF2">
    <property type="entry name" value="GLYCOSYLTRANSFERASE"/>
    <property type="match status" value="1"/>
</dbReference>
<name>A0A3S9A0Q3_9BACL</name>
<feature type="domain" description="Glycosyltransferase 2-like" evidence="1">
    <location>
        <begin position="5"/>
        <end position="126"/>
    </location>
</feature>
<dbReference type="InterPro" id="IPR001173">
    <property type="entry name" value="Glyco_trans_2-like"/>
</dbReference>
<accession>A0A3S9A0Q3</accession>
<dbReference type="OrthoDB" id="9815923at2"/>
<proteinExistence type="predicted"/>
<dbReference type="AlphaFoldDB" id="A0A3S9A0Q3"/>
<dbReference type="EMBL" id="CP034437">
    <property type="protein sequence ID" value="AZN39265.1"/>
    <property type="molecule type" value="Genomic_DNA"/>
</dbReference>
<reference evidence="3" key="1">
    <citation type="submission" date="2018-12" db="EMBL/GenBank/DDBJ databases">
        <title>Genome sequence of Peanibacillus sp.</title>
        <authorList>
            <person name="Subramani G."/>
            <person name="Srinivasan S."/>
            <person name="Kim M.K."/>
        </authorList>
    </citation>
    <scope>NUCLEOTIDE SEQUENCE [LARGE SCALE GENOMIC DNA]</scope>
    <source>
        <strain evidence="3">18JY67-1</strain>
    </source>
</reference>
<dbReference type="CDD" id="cd02511">
    <property type="entry name" value="Beta4Glucosyltransferase"/>
    <property type="match status" value="1"/>
</dbReference>
<dbReference type="Pfam" id="PF00535">
    <property type="entry name" value="Glycos_transf_2"/>
    <property type="match status" value="1"/>
</dbReference>
<organism evidence="2 3">
    <name type="scientific">Paenibacillus albus</name>
    <dbReference type="NCBI Taxonomy" id="2495582"/>
    <lineage>
        <taxon>Bacteria</taxon>
        <taxon>Bacillati</taxon>
        <taxon>Bacillota</taxon>
        <taxon>Bacilli</taxon>
        <taxon>Bacillales</taxon>
        <taxon>Paenibacillaceae</taxon>
        <taxon>Paenibacillus</taxon>
    </lineage>
</organism>
<dbReference type="GO" id="GO:0016740">
    <property type="term" value="F:transferase activity"/>
    <property type="evidence" value="ECO:0007669"/>
    <property type="project" value="UniProtKB-KW"/>
</dbReference>
<evidence type="ECO:0000259" key="1">
    <source>
        <dbReference type="Pfam" id="PF00535"/>
    </source>
</evidence>
<dbReference type="KEGG" id="palb:EJC50_05990"/>
<dbReference type="SUPFAM" id="SSF53448">
    <property type="entry name" value="Nucleotide-diphospho-sugar transferases"/>
    <property type="match status" value="1"/>
</dbReference>
<dbReference type="RefSeq" id="WP_126013654.1">
    <property type="nucleotide sequence ID" value="NZ_CP034437.1"/>
</dbReference>
<dbReference type="Proteomes" id="UP000272528">
    <property type="component" value="Chromosome"/>
</dbReference>
<keyword evidence="3" id="KW-1185">Reference proteome</keyword>
<dbReference type="InterPro" id="IPR011990">
    <property type="entry name" value="TPR-like_helical_dom_sf"/>
</dbReference>
<gene>
    <name evidence="2" type="ORF">EJC50_05990</name>
</gene>
<evidence type="ECO:0000313" key="2">
    <source>
        <dbReference type="EMBL" id="AZN39265.1"/>
    </source>
</evidence>
<dbReference type="PANTHER" id="PTHR43630">
    <property type="entry name" value="POLY-BETA-1,6-N-ACETYL-D-GLUCOSAMINE SYNTHASE"/>
    <property type="match status" value="1"/>
</dbReference>
<evidence type="ECO:0000313" key="3">
    <source>
        <dbReference type="Proteomes" id="UP000272528"/>
    </source>
</evidence>
<dbReference type="InterPro" id="IPR029044">
    <property type="entry name" value="Nucleotide-diphossugar_trans"/>
</dbReference>
<keyword evidence="2" id="KW-0808">Transferase</keyword>
<dbReference type="Gene3D" id="1.25.40.10">
    <property type="entry name" value="Tetratricopeptide repeat domain"/>
    <property type="match status" value="1"/>
</dbReference>
<protein>
    <submittedName>
        <fullName evidence="2">Glycosyltransferase family 2 protein</fullName>
    </submittedName>
</protein>
<dbReference type="SUPFAM" id="SSF48452">
    <property type="entry name" value="TPR-like"/>
    <property type="match status" value="1"/>
</dbReference>